<keyword evidence="1" id="KW-0597">Phosphoprotein</keyword>
<feature type="region of interest" description="Disordered" evidence="2">
    <location>
        <begin position="84"/>
        <end position="115"/>
    </location>
</feature>
<dbReference type="InterPro" id="IPR008984">
    <property type="entry name" value="SMAD_FHA_dom_sf"/>
</dbReference>
<evidence type="ECO:0000313" key="5">
    <source>
        <dbReference type="Proteomes" id="UP001595912"/>
    </source>
</evidence>
<gene>
    <name evidence="4" type="ORF">ACFPIJ_39285</name>
</gene>
<name>A0ABV9W9J1_9ACTN</name>
<accession>A0ABV9W9J1</accession>
<evidence type="ECO:0000259" key="3">
    <source>
        <dbReference type="PROSITE" id="PS50006"/>
    </source>
</evidence>
<dbReference type="EMBL" id="JBHSIU010000054">
    <property type="protein sequence ID" value="MFC5003856.1"/>
    <property type="molecule type" value="Genomic_DNA"/>
</dbReference>
<dbReference type="Gene3D" id="2.60.200.20">
    <property type="match status" value="1"/>
</dbReference>
<organism evidence="4 5">
    <name type="scientific">Dactylosporangium cerinum</name>
    <dbReference type="NCBI Taxonomy" id="1434730"/>
    <lineage>
        <taxon>Bacteria</taxon>
        <taxon>Bacillati</taxon>
        <taxon>Actinomycetota</taxon>
        <taxon>Actinomycetes</taxon>
        <taxon>Micromonosporales</taxon>
        <taxon>Micromonosporaceae</taxon>
        <taxon>Dactylosporangium</taxon>
    </lineage>
</organism>
<dbReference type="InterPro" id="IPR000253">
    <property type="entry name" value="FHA_dom"/>
</dbReference>
<reference evidence="5" key="1">
    <citation type="journal article" date="2019" name="Int. J. Syst. Evol. Microbiol.">
        <title>The Global Catalogue of Microorganisms (GCM) 10K type strain sequencing project: providing services to taxonomists for standard genome sequencing and annotation.</title>
        <authorList>
            <consortium name="The Broad Institute Genomics Platform"/>
            <consortium name="The Broad Institute Genome Sequencing Center for Infectious Disease"/>
            <person name="Wu L."/>
            <person name="Ma J."/>
        </authorList>
    </citation>
    <scope>NUCLEOTIDE SEQUENCE [LARGE SCALE GENOMIC DNA]</scope>
    <source>
        <strain evidence="5">CGMCC 4.7152</strain>
    </source>
</reference>
<dbReference type="Proteomes" id="UP001595912">
    <property type="component" value="Unassembled WGS sequence"/>
</dbReference>
<dbReference type="PROSITE" id="PS50006">
    <property type="entry name" value="FHA_DOMAIN"/>
    <property type="match status" value="1"/>
</dbReference>
<evidence type="ECO:0000256" key="1">
    <source>
        <dbReference type="ARBA" id="ARBA00022553"/>
    </source>
</evidence>
<comment type="caution">
    <text evidence="4">The sequence shown here is derived from an EMBL/GenBank/DDBJ whole genome shotgun (WGS) entry which is preliminary data.</text>
</comment>
<dbReference type="SUPFAM" id="SSF49879">
    <property type="entry name" value="SMAD/FHA domain"/>
    <property type="match status" value="1"/>
</dbReference>
<evidence type="ECO:0000313" key="4">
    <source>
        <dbReference type="EMBL" id="MFC5003856.1"/>
    </source>
</evidence>
<dbReference type="CDD" id="cd00060">
    <property type="entry name" value="FHA"/>
    <property type="match status" value="1"/>
</dbReference>
<sequence length="255" mass="26263">MAACPKGHESETTDYCDVCGAAMTAAPSGQAPPAVQPASVRITVCPECATPMTGRFCEVDGFDALAAPPDAALEAVLASEPVRAATPSGAGTATSDAATSGRGLDATGSNSTATNGTAAAVGWHVVVSADRAHFDRVEAWNGPDPTISYPRFCPERRFALTGEQVLIGRRSRSRGSYPDIDLAGPPEDIAVSHLHALLVAQPGGGWAVVDLRSANCTFVNDAADPIQPELPVPLADGDHINVGSFTRITVHARPL</sequence>
<evidence type="ECO:0000256" key="2">
    <source>
        <dbReference type="SAM" id="MobiDB-lite"/>
    </source>
</evidence>
<dbReference type="Pfam" id="PF00498">
    <property type="entry name" value="FHA"/>
    <property type="match status" value="1"/>
</dbReference>
<feature type="domain" description="FHA" evidence="3">
    <location>
        <begin position="165"/>
        <end position="224"/>
    </location>
</feature>
<keyword evidence="5" id="KW-1185">Reference proteome</keyword>
<dbReference type="RefSeq" id="WP_380123191.1">
    <property type="nucleotide sequence ID" value="NZ_JBHSIU010000054.1"/>
</dbReference>
<proteinExistence type="predicted"/>
<protein>
    <submittedName>
        <fullName evidence="4">FHA domain-containing protein</fullName>
    </submittedName>
</protein>